<comment type="subcellular location">
    <subcellularLocation>
        <location evidence="7">Cell membrane</location>
        <topology evidence="7">Peripheral membrane protein</topology>
        <orientation evidence="7">Cytoplasmic side</orientation>
    </subcellularLocation>
    <subcellularLocation>
        <location evidence="7">Bacterial flagellum basal body</location>
    </subcellularLocation>
</comment>
<dbReference type="GO" id="GO:0071973">
    <property type="term" value="P:bacterial-type flagellum-dependent cell motility"/>
    <property type="evidence" value="ECO:0007669"/>
    <property type="project" value="UniProtKB-UniRule"/>
</dbReference>
<evidence type="ECO:0000256" key="3">
    <source>
        <dbReference type="ARBA" id="ARBA00022475"/>
    </source>
</evidence>
<dbReference type="RefSeq" id="WP_072309792.1">
    <property type="nucleotide sequence ID" value="NZ_FMIQ01000064.1"/>
</dbReference>
<protein>
    <recommendedName>
        <fullName evidence="2 7">Flagellar motor switch protein FliN</fullName>
    </recommendedName>
</protein>
<dbReference type="Proteomes" id="UP000094844">
    <property type="component" value="Unassembled WGS sequence"/>
</dbReference>
<dbReference type="InterPro" id="IPR001543">
    <property type="entry name" value="FliN-like_C"/>
</dbReference>
<dbReference type="Gene3D" id="2.30.330.10">
    <property type="entry name" value="SpoA-like"/>
    <property type="match status" value="1"/>
</dbReference>
<dbReference type="NCBIfam" id="TIGR02480">
    <property type="entry name" value="fliN"/>
    <property type="match status" value="1"/>
</dbReference>
<evidence type="ECO:0000313" key="11">
    <source>
        <dbReference type="Proteomes" id="UP000094844"/>
    </source>
</evidence>
<evidence type="ECO:0000256" key="7">
    <source>
        <dbReference type="RuleBase" id="RU362074"/>
    </source>
</evidence>
<comment type="similarity">
    <text evidence="1 7">Belongs to the FliN/MopA/SpaO family.</text>
</comment>
<accession>A0A1C6Z4P5</accession>
<proteinExistence type="inferred from homology"/>
<comment type="function">
    <text evidence="7">FliN is one of three proteins (FliG, FliN, FliM) that form the rotor-mounted switch complex (C ring), located at the base of the basal body. This complex interacts with the CheY and CheZ chemotaxis proteins, in addition to contacting components of the motor that determine the direction of flagellar rotation.</text>
</comment>
<keyword evidence="5 7" id="KW-0283">Flagellar rotation</keyword>
<dbReference type="PANTHER" id="PTHR43484:SF1">
    <property type="entry name" value="FLAGELLAR MOTOR SWITCH PROTEIN FLIN"/>
    <property type="match status" value="1"/>
</dbReference>
<evidence type="ECO:0000256" key="5">
    <source>
        <dbReference type="ARBA" id="ARBA00022779"/>
    </source>
</evidence>
<keyword evidence="4 7" id="KW-0145">Chemotaxis</keyword>
<reference evidence="10 11" key="1">
    <citation type="submission" date="2016-09" db="EMBL/GenBank/DDBJ databases">
        <authorList>
            <person name="Capua I."/>
            <person name="De Benedictis P."/>
            <person name="Joannis T."/>
            <person name="Lombin L.H."/>
            <person name="Cattoli G."/>
        </authorList>
    </citation>
    <scope>NUCLEOTIDE SEQUENCE [LARGE SCALE GENOMIC DNA]</scope>
    <source>
        <strain evidence="10 11">GB001</strain>
    </source>
</reference>
<dbReference type="STRING" id="569.A6V27_07285"/>
<gene>
    <name evidence="10" type="ORF">BN1044_03546</name>
</gene>
<feature type="compositionally biased region" description="Polar residues" evidence="8">
    <location>
        <begin position="21"/>
        <end position="30"/>
    </location>
</feature>
<dbReference type="InterPro" id="IPR036429">
    <property type="entry name" value="SpoA-like_sf"/>
</dbReference>
<keyword evidence="6 7" id="KW-0472">Membrane</keyword>
<evidence type="ECO:0000256" key="8">
    <source>
        <dbReference type="SAM" id="MobiDB-lite"/>
    </source>
</evidence>
<evidence type="ECO:0000259" key="9">
    <source>
        <dbReference type="Pfam" id="PF01052"/>
    </source>
</evidence>
<keyword evidence="3 7" id="KW-1003">Cell membrane</keyword>
<dbReference type="GO" id="GO:0006935">
    <property type="term" value="P:chemotaxis"/>
    <property type="evidence" value="ECO:0007669"/>
    <property type="project" value="UniProtKB-KW"/>
</dbReference>
<dbReference type="Pfam" id="PF01052">
    <property type="entry name" value="FliMN_C"/>
    <property type="match status" value="1"/>
</dbReference>
<dbReference type="GO" id="GO:0003774">
    <property type="term" value="F:cytoskeletal motor activity"/>
    <property type="evidence" value="ECO:0007669"/>
    <property type="project" value="UniProtKB-UniRule"/>
</dbReference>
<keyword evidence="10" id="KW-0969">Cilium</keyword>
<organism evidence="10 11">
    <name type="scientific">Hafnia alvei</name>
    <dbReference type="NCBI Taxonomy" id="569"/>
    <lineage>
        <taxon>Bacteria</taxon>
        <taxon>Pseudomonadati</taxon>
        <taxon>Pseudomonadota</taxon>
        <taxon>Gammaproteobacteria</taxon>
        <taxon>Enterobacterales</taxon>
        <taxon>Hafniaceae</taxon>
        <taxon>Hafnia</taxon>
    </lineage>
</organism>
<feature type="domain" description="Flagellar motor switch protein FliN-like C-terminal" evidence="9">
    <location>
        <begin position="61"/>
        <end position="128"/>
    </location>
</feature>
<keyword evidence="10" id="KW-0966">Cell projection</keyword>
<dbReference type="AlphaFoldDB" id="A0A1C6Z4P5"/>
<name>A0A1C6Z4P5_HAFAL</name>
<dbReference type="GO" id="GO:0009425">
    <property type="term" value="C:bacterial-type flagellum basal body"/>
    <property type="evidence" value="ECO:0007669"/>
    <property type="project" value="UniProtKB-SubCell"/>
</dbReference>
<evidence type="ECO:0000256" key="1">
    <source>
        <dbReference type="ARBA" id="ARBA00009226"/>
    </source>
</evidence>
<dbReference type="SUPFAM" id="SSF101801">
    <property type="entry name" value="Surface presentation of antigens (SPOA)"/>
    <property type="match status" value="1"/>
</dbReference>
<keyword evidence="7" id="KW-0975">Bacterial flagellum</keyword>
<dbReference type="InterPro" id="IPR012826">
    <property type="entry name" value="FliN"/>
</dbReference>
<evidence type="ECO:0000256" key="6">
    <source>
        <dbReference type="ARBA" id="ARBA00023136"/>
    </source>
</evidence>
<dbReference type="OrthoDB" id="9773459at2"/>
<dbReference type="EMBL" id="FMIQ01000064">
    <property type="protein sequence ID" value="SCM54048.1"/>
    <property type="molecule type" value="Genomic_DNA"/>
</dbReference>
<keyword evidence="10" id="KW-0282">Flagellum</keyword>
<dbReference type="PANTHER" id="PTHR43484">
    <property type="match status" value="1"/>
</dbReference>
<dbReference type="GO" id="GO:0005886">
    <property type="term" value="C:plasma membrane"/>
    <property type="evidence" value="ECO:0007669"/>
    <property type="project" value="UniProtKB-SubCell"/>
</dbReference>
<evidence type="ECO:0000313" key="10">
    <source>
        <dbReference type="EMBL" id="SCM54048.1"/>
    </source>
</evidence>
<dbReference type="InterPro" id="IPR051469">
    <property type="entry name" value="FliN/MopA/SpaO"/>
</dbReference>
<evidence type="ECO:0000256" key="2">
    <source>
        <dbReference type="ARBA" id="ARBA00021897"/>
    </source>
</evidence>
<feature type="region of interest" description="Disordered" evidence="8">
    <location>
        <begin position="1"/>
        <end position="50"/>
    </location>
</feature>
<sequence>MSDQQTDLAQDLNFDDFNLSEAPQTDTAESQNRDGAPRYDLQQDSNAESSLDKMRKMSLFSRIPVTLTLEVASVEISLAELMTVNNDSVIELDKLAGEPLDIKVNGILFGKAEVVVLNDKYGLRIIEFNSKDLGELAR</sequence>
<dbReference type="InterPro" id="IPR001172">
    <property type="entry name" value="FliN_T3SS_HrcQb"/>
</dbReference>
<dbReference type="PRINTS" id="PR00956">
    <property type="entry name" value="FLGMOTORFLIN"/>
</dbReference>
<evidence type="ECO:0000256" key="4">
    <source>
        <dbReference type="ARBA" id="ARBA00022500"/>
    </source>
</evidence>